<dbReference type="InterPro" id="IPR010982">
    <property type="entry name" value="Lambda_DNA-bd_dom_sf"/>
</dbReference>
<name>A0A3E3E2I1_9FIRM</name>
<dbReference type="GeneID" id="98000917"/>
<dbReference type="Gene3D" id="1.10.260.40">
    <property type="entry name" value="lambda repressor-like DNA-binding domains"/>
    <property type="match status" value="1"/>
</dbReference>
<dbReference type="RefSeq" id="WP_007050632.1">
    <property type="nucleotide sequence ID" value="NZ_CABKNJ010000001.1"/>
</dbReference>
<gene>
    <name evidence="2" type="ORF">DW687_00160</name>
</gene>
<sequence length="89" mass="10050">MHAIYKSDTSLISAITKRIIRISEERKISIHSLAESSGIPPTTVYSLFDGKSQNPGIGVIYSLSRALDMKMDEFFSCDEMEELYKSELK</sequence>
<dbReference type="EMBL" id="QUSM01000001">
    <property type="protein sequence ID" value="RGD75771.1"/>
    <property type="molecule type" value="Genomic_DNA"/>
</dbReference>
<reference evidence="2 3" key="1">
    <citation type="submission" date="2018-08" db="EMBL/GenBank/DDBJ databases">
        <title>A genome reference for cultivated species of the human gut microbiota.</title>
        <authorList>
            <person name="Zou Y."/>
            <person name="Xue W."/>
            <person name="Luo G."/>
        </authorList>
    </citation>
    <scope>NUCLEOTIDE SEQUENCE [LARGE SCALE GENOMIC DNA]</scope>
    <source>
        <strain evidence="2 3">AM25-6</strain>
    </source>
</reference>
<accession>A0A3E3E2I1</accession>
<feature type="domain" description="HTH cro/C1-type" evidence="1">
    <location>
        <begin position="19"/>
        <end position="74"/>
    </location>
</feature>
<evidence type="ECO:0000259" key="1">
    <source>
        <dbReference type="PROSITE" id="PS50943"/>
    </source>
</evidence>
<evidence type="ECO:0000313" key="3">
    <source>
        <dbReference type="Proteomes" id="UP000261212"/>
    </source>
</evidence>
<organism evidence="2 3">
    <name type="scientific">Anaerofustis stercorihominis</name>
    <dbReference type="NCBI Taxonomy" id="214853"/>
    <lineage>
        <taxon>Bacteria</taxon>
        <taxon>Bacillati</taxon>
        <taxon>Bacillota</taxon>
        <taxon>Clostridia</taxon>
        <taxon>Eubacteriales</taxon>
        <taxon>Eubacteriaceae</taxon>
        <taxon>Anaerofustis</taxon>
    </lineage>
</organism>
<dbReference type="Proteomes" id="UP000261212">
    <property type="component" value="Unassembled WGS sequence"/>
</dbReference>
<dbReference type="GO" id="GO:0003677">
    <property type="term" value="F:DNA binding"/>
    <property type="evidence" value="ECO:0007669"/>
    <property type="project" value="InterPro"/>
</dbReference>
<dbReference type="AlphaFoldDB" id="A0A3E3E2I1"/>
<dbReference type="Pfam" id="PF13443">
    <property type="entry name" value="HTH_26"/>
    <property type="match status" value="1"/>
</dbReference>
<dbReference type="InterPro" id="IPR001387">
    <property type="entry name" value="Cro/C1-type_HTH"/>
</dbReference>
<dbReference type="SUPFAM" id="SSF47413">
    <property type="entry name" value="lambda repressor-like DNA-binding domains"/>
    <property type="match status" value="1"/>
</dbReference>
<comment type="caution">
    <text evidence="2">The sequence shown here is derived from an EMBL/GenBank/DDBJ whole genome shotgun (WGS) entry which is preliminary data.</text>
</comment>
<evidence type="ECO:0000313" key="2">
    <source>
        <dbReference type="EMBL" id="RGD75771.1"/>
    </source>
</evidence>
<dbReference type="SMART" id="SM00530">
    <property type="entry name" value="HTH_XRE"/>
    <property type="match status" value="1"/>
</dbReference>
<dbReference type="PROSITE" id="PS50943">
    <property type="entry name" value="HTH_CROC1"/>
    <property type="match status" value="1"/>
</dbReference>
<proteinExistence type="predicted"/>
<dbReference type="CDD" id="cd00093">
    <property type="entry name" value="HTH_XRE"/>
    <property type="match status" value="1"/>
</dbReference>
<protein>
    <submittedName>
        <fullName evidence="2">XRE family transcriptional regulator</fullName>
    </submittedName>
</protein>